<evidence type="ECO:0000256" key="1">
    <source>
        <dbReference type="SAM" id="MobiDB-lite"/>
    </source>
</evidence>
<evidence type="ECO:0000313" key="3">
    <source>
        <dbReference type="EMBL" id="RKN04891.1"/>
    </source>
</evidence>
<sequence>MCPAMEEKPPTPPALSRRAVTGLGAAALAAAPLLGVAAAGQAGAAPTPRGRGRSLPRAAADPFDPDFGPNVLVFDPGLSQAEMQSRLDAISAQMHTNQFGTERHAVLLRPGSYDLDINLRFYTQILGLGLHPDDVNVNGHCRVEADWLQQGDNPDNLGNATQNFWRCAENFSVTVPSGEIERWAVSQAAPYRRMHLRGIGAQLWNGYDGWASGGLLADTRVDGFVESGSQQQWLTRNSELGAWSGSVWNMVFVGSRGVPGDNFPNPSHTVVGETPVIREKPFLYVEGSGAYSVFVPALRRNAVGVSWGGGQPAGESISLSEFTIVHPGDPVAEINAALRAGQHLLFTPGVHHLDGAIEVDNPDTVLLGLGLATLVPDTGQPAIRVADVDGVRLAGLLIDAGSVNSPTLLEVGPEGASASHADNPVSLHDMFFRVGGSHVGRATVSLTVNSNDVIGDHLWVWRADHGNSGTWGWTVSTGRNGVIVNGDNVTMYGLFVEHYQEYNLIWNGNGGRTYFFQNEMPYDPPDQAAWGSSGGGSLGWASYKVADSVTSHEAWGVGAYCFFNVNPAVTASRGFEVPDNAGVRFHHLVAVSLGGVGTINRVINESGGTANTATQVQYWVNHP</sequence>
<dbReference type="InterPro" id="IPR012334">
    <property type="entry name" value="Pectin_lyas_fold"/>
</dbReference>
<reference evidence="5 6" key="1">
    <citation type="submission" date="2018-09" db="EMBL/GenBank/DDBJ databases">
        <title>Streptomyces sp. nov. DS1-2, an endophytic actinomycete isolated from roots of Dendrobium scabrilingue.</title>
        <authorList>
            <person name="Kuncharoen N."/>
            <person name="Kudo T."/>
            <person name="Ohkuma M."/>
            <person name="Yuki M."/>
            <person name="Tanasupawat S."/>
        </authorList>
    </citation>
    <scope>NUCLEOTIDE SEQUENCE [LARGE SCALE GENOMIC DNA]</scope>
    <source>
        <strain evidence="3 6">AZ1-7</strain>
        <strain evidence="4 5">DS1-2</strain>
    </source>
</reference>
<comment type="caution">
    <text evidence="3">The sequence shown here is derived from an EMBL/GenBank/DDBJ whole genome shotgun (WGS) entry which is preliminary data.</text>
</comment>
<evidence type="ECO:0000313" key="6">
    <source>
        <dbReference type="Proteomes" id="UP000275024"/>
    </source>
</evidence>
<evidence type="ECO:0000313" key="5">
    <source>
        <dbReference type="Proteomes" id="UP000268652"/>
    </source>
</evidence>
<accession>A0A3A9VUX2</accession>
<feature type="region of interest" description="Disordered" evidence="1">
    <location>
        <begin position="42"/>
        <end position="63"/>
    </location>
</feature>
<dbReference type="SUPFAM" id="SSF51126">
    <property type="entry name" value="Pectin lyase-like"/>
    <property type="match status" value="1"/>
</dbReference>
<protein>
    <submittedName>
        <fullName evidence="3">Sialidase</fullName>
    </submittedName>
</protein>
<name>A0A3A9VUX2_9ACTN</name>
<organism evidence="3 6">
    <name type="scientific">Streptomyces radicis</name>
    <dbReference type="NCBI Taxonomy" id="1750517"/>
    <lineage>
        <taxon>Bacteria</taxon>
        <taxon>Bacillati</taxon>
        <taxon>Actinomycetota</taxon>
        <taxon>Actinomycetes</taxon>
        <taxon>Kitasatosporales</taxon>
        <taxon>Streptomycetaceae</taxon>
        <taxon>Streptomyces</taxon>
    </lineage>
</organism>
<keyword evidence="5" id="KW-1185">Reference proteome</keyword>
<dbReference type="InterPro" id="IPR059186">
    <property type="entry name" value="SACTE_4363"/>
</dbReference>
<dbReference type="EMBL" id="RBDX01000031">
    <property type="protein sequence ID" value="RKN04891.1"/>
    <property type="molecule type" value="Genomic_DNA"/>
</dbReference>
<dbReference type="CDD" id="cd23669">
    <property type="entry name" value="GH55_SacteLam55A-like"/>
    <property type="match status" value="1"/>
</dbReference>
<proteinExistence type="predicted"/>
<dbReference type="AlphaFoldDB" id="A0A3A9VUX2"/>
<dbReference type="Gene3D" id="2.160.20.10">
    <property type="entry name" value="Single-stranded right-handed beta-helix, Pectin lyase-like"/>
    <property type="match status" value="1"/>
</dbReference>
<keyword evidence="2" id="KW-0732">Signal</keyword>
<gene>
    <name evidence="4" type="ORF">D7318_09385</name>
    <name evidence="3" type="ORF">D7319_27225</name>
</gene>
<dbReference type="Proteomes" id="UP000268652">
    <property type="component" value="Unassembled WGS sequence"/>
</dbReference>
<feature type="chain" id="PRO_5017186642" evidence="2">
    <location>
        <begin position="45"/>
        <end position="623"/>
    </location>
</feature>
<dbReference type="EMBL" id="RBDY01000004">
    <property type="protein sequence ID" value="RKN25401.1"/>
    <property type="molecule type" value="Genomic_DNA"/>
</dbReference>
<evidence type="ECO:0000313" key="4">
    <source>
        <dbReference type="EMBL" id="RKN25401.1"/>
    </source>
</evidence>
<dbReference type="Proteomes" id="UP000275024">
    <property type="component" value="Unassembled WGS sequence"/>
</dbReference>
<dbReference type="InterPro" id="IPR011050">
    <property type="entry name" value="Pectin_lyase_fold/virulence"/>
</dbReference>
<evidence type="ECO:0000256" key="2">
    <source>
        <dbReference type="SAM" id="SignalP"/>
    </source>
</evidence>
<dbReference type="PROSITE" id="PS51318">
    <property type="entry name" value="TAT"/>
    <property type="match status" value="1"/>
</dbReference>
<dbReference type="InterPro" id="IPR006311">
    <property type="entry name" value="TAT_signal"/>
</dbReference>
<dbReference type="OrthoDB" id="2479530at2"/>
<feature type="signal peptide" evidence="2">
    <location>
        <begin position="1"/>
        <end position="44"/>
    </location>
</feature>